<dbReference type="Gene3D" id="3.40.50.150">
    <property type="entry name" value="Vaccinia Virus protein VP39"/>
    <property type="match status" value="1"/>
</dbReference>
<gene>
    <name evidence="6" type="ORF">TRFO_35603</name>
</gene>
<dbReference type="GO" id="GO:0003677">
    <property type="term" value="F:DNA binding"/>
    <property type="evidence" value="ECO:0007669"/>
    <property type="project" value="InterPro"/>
</dbReference>
<dbReference type="Pfam" id="PF01555">
    <property type="entry name" value="N6_N4_Mtase"/>
    <property type="match status" value="1"/>
</dbReference>
<dbReference type="GeneID" id="94845059"/>
<evidence type="ECO:0000256" key="2">
    <source>
        <dbReference type="ARBA" id="ARBA00022603"/>
    </source>
</evidence>
<proteinExistence type="inferred from homology"/>
<dbReference type="InterPro" id="IPR002941">
    <property type="entry name" value="DNA_methylase_N4/N6"/>
</dbReference>
<keyword evidence="7" id="KW-1185">Reference proteome</keyword>
<evidence type="ECO:0000313" key="6">
    <source>
        <dbReference type="EMBL" id="OHS98069.1"/>
    </source>
</evidence>
<keyword evidence="3" id="KW-0808">Transferase</keyword>
<dbReference type="SUPFAM" id="SSF53335">
    <property type="entry name" value="S-adenosyl-L-methionine-dependent methyltransferases"/>
    <property type="match status" value="1"/>
</dbReference>
<dbReference type="GO" id="GO:0005737">
    <property type="term" value="C:cytoplasm"/>
    <property type="evidence" value="ECO:0007669"/>
    <property type="project" value="TreeGrafter"/>
</dbReference>
<comment type="caution">
    <text evidence="6">The sequence shown here is derived from an EMBL/GenBank/DDBJ whole genome shotgun (WGS) entry which is preliminary data.</text>
</comment>
<dbReference type="OrthoDB" id="5594288at2759"/>
<evidence type="ECO:0000259" key="5">
    <source>
        <dbReference type="Pfam" id="PF01555"/>
    </source>
</evidence>
<dbReference type="InterPro" id="IPR001091">
    <property type="entry name" value="RM_Methyltransferase"/>
</dbReference>
<protein>
    <submittedName>
        <fullName evidence="6">DNA methylase</fullName>
    </submittedName>
</protein>
<dbReference type="RefSeq" id="XP_068351206.1">
    <property type="nucleotide sequence ID" value="XM_068510355.1"/>
</dbReference>
<feature type="domain" description="DNA methylase N-4/N-6" evidence="5">
    <location>
        <begin position="21"/>
        <end position="221"/>
    </location>
</feature>
<dbReference type="GO" id="GO:0032259">
    <property type="term" value="P:methylation"/>
    <property type="evidence" value="ECO:0007669"/>
    <property type="project" value="UniProtKB-KW"/>
</dbReference>
<comment type="similarity">
    <text evidence="1">Belongs to the N(4)/N(6)-methyltransferase family.</text>
</comment>
<evidence type="ECO:0000256" key="4">
    <source>
        <dbReference type="SAM" id="Coils"/>
    </source>
</evidence>
<dbReference type="PANTHER" id="PTHR13370:SF3">
    <property type="entry name" value="TRNA (GUANINE(10)-N2)-METHYLTRANSFERASE HOMOLOG"/>
    <property type="match status" value="1"/>
</dbReference>
<dbReference type="InterPro" id="IPR002052">
    <property type="entry name" value="DNA_methylase_N6_adenine_CS"/>
</dbReference>
<name>A0A1J4JKH5_9EUKA</name>
<organism evidence="6 7">
    <name type="scientific">Tritrichomonas foetus</name>
    <dbReference type="NCBI Taxonomy" id="1144522"/>
    <lineage>
        <taxon>Eukaryota</taxon>
        <taxon>Metamonada</taxon>
        <taxon>Parabasalia</taxon>
        <taxon>Tritrichomonadida</taxon>
        <taxon>Tritrichomonadidae</taxon>
        <taxon>Tritrichomonas</taxon>
    </lineage>
</organism>
<evidence type="ECO:0000256" key="1">
    <source>
        <dbReference type="ARBA" id="ARBA00006594"/>
    </source>
</evidence>
<reference evidence="6" key="1">
    <citation type="submission" date="2016-10" db="EMBL/GenBank/DDBJ databases">
        <authorList>
            <person name="Benchimol M."/>
            <person name="Almeida L.G."/>
            <person name="Vasconcelos A.T."/>
            <person name="Perreira-Neves A."/>
            <person name="Rosa I.A."/>
            <person name="Tasca T."/>
            <person name="Bogo M.R."/>
            <person name="de Souza W."/>
        </authorList>
    </citation>
    <scope>NUCLEOTIDE SEQUENCE [LARGE SCALE GENOMIC DNA]</scope>
    <source>
        <strain evidence="6">K</strain>
    </source>
</reference>
<dbReference type="PRINTS" id="PR00508">
    <property type="entry name" value="S21N4MTFRASE"/>
</dbReference>
<accession>A0A1J4JKH5</accession>
<dbReference type="PANTHER" id="PTHR13370">
    <property type="entry name" value="RNA METHYLASE-RELATED"/>
    <property type="match status" value="1"/>
</dbReference>
<dbReference type="Proteomes" id="UP000179807">
    <property type="component" value="Unassembled WGS sequence"/>
</dbReference>
<dbReference type="EMBL" id="MLAK01001077">
    <property type="protein sequence ID" value="OHS98069.1"/>
    <property type="molecule type" value="Genomic_DNA"/>
</dbReference>
<dbReference type="AlphaFoldDB" id="A0A1J4JKH5"/>
<dbReference type="VEuPathDB" id="TrichDB:TRFO_35603"/>
<dbReference type="InterPro" id="IPR029063">
    <property type="entry name" value="SAM-dependent_MTases_sf"/>
</dbReference>
<dbReference type="PROSITE" id="PS00092">
    <property type="entry name" value="N6_MTASE"/>
    <property type="match status" value="1"/>
</dbReference>
<keyword evidence="2 6" id="KW-0489">Methyltransferase</keyword>
<sequence>MTLHQGDCYKVLETLKDQTFDALITDPPYGLCGNKQTNKEYGTIWKEMEKWDKAIDYEWLDKAVPLLKESANIVVFCDWRKISLLVAKLESLGCSVKELIRYEKSRGTNPYTAGYRFCCDCEYAVWAVKGQHLTYTFHKYNDKQVKPKVKAVLYKSERLNGKHPTQKPLAVGDFLIKHLTNEGDVVLDPFTGSASFGRSAIRLGRKFVGIEIDDDYYKLAESNLMDALADKEKIDKLLAEHEKEKEEVKEVKEVKE</sequence>
<evidence type="ECO:0000256" key="3">
    <source>
        <dbReference type="ARBA" id="ARBA00022679"/>
    </source>
</evidence>
<dbReference type="GO" id="GO:0008170">
    <property type="term" value="F:N-methyltransferase activity"/>
    <property type="evidence" value="ECO:0007669"/>
    <property type="project" value="InterPro"/>
</dbReference>
<keyword evidence="4" id="KW-0175">Coiled coil</keyword>
<feature type="coiled-coil region" evidence="4">
    <location>
        <begin position="224"/>
        <end position="254"/>
    </location>
</feature>
<evidence type="ECO:0000313" key="7">
    <source>
        <dbReference type="Proteomes" id="UP000179807"/>
    </source>
</evidence>